<evidence type="ECO:0000256" key="2">
    <source>
        <dbReference type="ARBA" id="ARBA00007658"/>
    </source>
</evidence>
<dbReference type="Pfam" id="PF04212">
    <property type="entry name" value="MIT"/>
    <property type="match status" value="1"/>
</dbReference>
<dbReference type="EMBL" id="CAJOBA010000128">
    <property type="protein sequence ID" value="CAF3506613.1"/>
    <property type="molecule type" value="Genomic_DNA"/>
</dbReference>
<dbReference type="InterPro" id="IPR006966">
    <property type="entry name" value="Peroxin-3"/>
</dbReference>
<dbReference type="InterPro" id="IPR001382">
    <property type="entry name" value="Glyco_hydro_47"/>
</dbReference>
<dbReference type="Gene3D" id="1.50.10.10">
    <property type="match status" value="1"/>
</dbReference>
<evidence type="ECO:0000259" key="9">
    <source>
        <dbReference type="Pfam" id="PF04212"/>
    </source>
</evidence>
<dbReference type="GO" id="GO:0005509">
    <property type="term" value="F:calcium ion binding"/>
    <property type="evidence" value="ECO:0007669"/>
    <property type="project" value="InterPro"/>
</dbReference>
<evidence type="ECO:0000256" key="1">
    <source>
        <dbReference type="ARBA" id="ARBA00004240"/>
    </source>
</evidence>
<dbReference type="AlphaFoldDB" id="A0A8S2CL13"/>
<protein>
    <recommendedName>
        <fullName evidence="7">alpha-1,2-Mannosidase</fullName>
        <ecNumber evidence="7">3.2.1.-</ecNumber>
    </recommendedName>
</protein>
<name>A0A8S2CL13_9BILA</name>
<evidence type="ECO:0000256" key="7">
    <source>
        <dbReference type="RuleBase" id="RU361193"/>
    </source>
</evidence>
<dbReference type="PANTHER" id="PTHR45679:SF6">
    <property type="entry name" value="ER DEGRADATION-ENHANCING ALPHA-MANNOSIDASE-LIKE PROTEIN 2"/>
    <property type="match status" value="1"/>
</dbReference>
<dbReference type="GO" id="GO:0004571">
    <property type="term" value="F:mannosyl-oligosaccharide 1,2-alpha-mannosidase activity"/>
    <property type="evidence" value="ECO:0007669"/>
    <property type="project" value="InterPro"/>
</dbReference>
<dbReference type="EC" id="3.2.1.-" evidence="7"/>
<dbReference type="InterPro" id="IPR007330">
    <property type="entry name" value="MIT_dom"/>
</dbReference>
<keyword evidence="3" id="KW-0256">Endoplasmic reticulum</keyword>
<evidence type="ECO:0000256" key="3">
    <source>
        <dbReference type="ARBA" id="ARBA00022824"/>
    </source>
</evidence>
<organism evidence="10 12">
    <name type="scientific">Didymodactylos carnosus</name>
    <dbReference type="NCBI Taxonomy" id="1234261"/>
    <lineage>
        <taxon>Eukaryota</taxon>
        <taxon>Metazoa</taxon>
        <taxon>Spiralia</taxon>
        <taxon>Gnathifera</taxon>
        <taxon>Rotifera</taxon>
        <taxon>Eurotatoria</taxon>
        <taxon>Bdelloidea</taxon>
        <taxon>Philodinida</taxon>
        <taxon>Philodinidae</taxon>
        <taxon>Didymodactylos</taxon>
    </lineage>
</organism>
<keyword evidence="6" id="KW-0106">Calcium</keyword>
<comment type="cofactor">
    <cofactor evidence="6">
        <name>Ca(2+)</name>
        <dbReference type="ChEBI" id="CHEBI:29108"/>
    </cofactor>
</comment>
<dbReference type="GO" id="GO:0005778">
    <property type="term" value="C:peroxisomal membrane"/>
    <property type="evidence" value="ECO:0007669"/>
    <property type="project" value="InterPro"/>
</dbReference>
<dbReference type="Proteomes" id="UP000677228">
    <property type="component" value="Unassembled WGS sequence"/>
</dbReference>
<evidence type="ECO:0000313" key="12">
    <source>
        <dbReference type="Proteomes" id="UP000677228"/>
    </source>
</evidence>
<comment type="caution">
    <text evidence="10">The sequence shown here is derived from an EMBL/GenBank/DDBJ whole genome shotgun (WGS) entry which is preliminary data.</text>
</comment>
<dbReference type="SUPFAM" id="SSF48225">
    <property type="entry name" value="Seven-hairpin glycosidases"/>
    <property type="match status" value="1"/>
</dbReference>
<dbReference type="InterPro" id="IPR044674">
    <property type="entry name" value="EDEM1/2/3"/>
</dbReference>
<keyword evidence="7" id="KW-0378">Hydrolase</keyword>
<dbReference type="PANTHER" id="PTHR45679">
    <property type="entry name" value="ER DEGRADATION-ENHANCING ALPHA-MANNOSIDASE-LIKE PROTEIN 2"/>
    <property type="match status" value="1"/>
</dbReference>
<gene>
    <name evidence="10" type="ORF">OVA965_LOCUS815</name>
    <name evidence="11" type="ORF">TMI583_LOCUS815</name>
</gene>
<dbReference type="Gene3D" id="1.20.58.80">
    <property type="entry name" value="Phosphotransferase system, lactose/cellobiose-type IIA subunit"/>
    <property type="match status" value="1"/>
</dbReference>
<dbReference type="Proteomes" id="UP000682733">
    <property type="component" value="Unassembled WGS sequence"/>
</dbReference>
<evidence type="ECO:0000313" key="10">
    <source>
        <dbReference type="EMBL" id="CAF0731207.1"/>
    </source>
</evidence>
<feature type="active site" description="Proton donor" evidence="5">
    <location>
        <position position="310"/>
    </location>
</feature>
<proteinExistence type="inferred from homology"/>
<dbReference type="Pfam" id="PF01532">
    <property type="entry name" value="Glyco_hydro_47"/>
    <property type="match status" value="1"/>
</dbReference>
<keyword evidence="4" id="KW-0325">Glycoprotein</keyword>
<evidence type="ECO:0000256" key="5">
    <source>
        <dbReference type="PIRSR" id="PIRSR601382-1"/>
    </source>
</evidence>
<comment type="subcellular location">
    <subcellularLocation>
        <location evidence="1">Endoplasmic reticulum</location>
    </subcellularLocation>
</comment>
<accession>A0A8S2CL13</accession>
<keyword evidence="6" id="KW-0479">Metal-binding</keyword>
<dbReference type="GO" id="GO:0044322">
    <property type="term" value="C:endoplasmic reticulum quality control compartment"/>
    <property type="evidence" value="ECO:0007669"/>
    <property type="project" value="GOC"/>
</dbReference>
<evidence type="ECO:0000256" key="4">
    <source>
        <dbReference type="ARBA" id="ARBA00023180"/>
    </source>
</evidence>
<dbReference type="Pfam" id="PF04882">
    <property type="entry name" value="Peroxin-3"/>
    <property type="match status" value="1"/>
</dbReference>
<feature type="active site" description="Proton donor" evidence="5">
    <location>
        <position position="75"/>
    </location>
</feature>
<feature type="binding site" evidence="6">
    <location>
        <position position="433"/>
    </location>
    <ligand>
        <name>Ca(2+)</name>
        <dbReference type="ChEBI" id="CHEBI:29108"/>
    </ligand>
</feature>
<evidence type="ECO:0000256" key="6">
    <source>
        <dbReference type="PIRSR" id="PIRSR601382-2"/>
    </source>
</evidence>
<sequence length="1211" mass="139267">MFYHAYNGYLKYSYPYDELRPLTCDGVDTWGSYSLTLVDALDTLAVLNNFTEFQRVYNLVKKIDIEKDINVSVFETNIRVIGGLLSAHLLAKRMNVKVHSTWPCTGPLLDLAVSLARKLLPAFDTATGMPYGTVNLFWGVSPDETNVTCTAGVGTFLIEFSTLSRLTGDPIFEQTAMKALQSLWQRRSSINLVGNHIDVQTGNWTAVDCTVGSGVDSYFEYLVKGAILLQEPTLIQMMNTFAVAIEKYMSNSDGWYVYANNDQGRKTLPMFQALDAFYPGLLILMGNIDGAMKTLYSYHTLWRKYGSMPEYYNLGTQEPLQNRAGYPLRPEHIESLMYVYKATNDEQLLFMAADIFESIESCCKTSCGYTSLKNVKDHQLDNRMESFFLAETIKYLYLIFDENNFLHNNGSYSIQHQTPTGSCFLETGYIFNTEAHPIDVGSLECCKLKHNDENDLEYYLLLSAMKIFKHDKTFFKINVVYLTEEKTPKYDDFKLCHSLYMRRCGYATIRYLNTKLQSMLSEQEKMVQECKKQLYYNHNREISLKTICIDLNRTFQCETILHQLSITSDSTTKRELWEQLRNECFSRLITYCYSSSFILSLTELVISALSGRLYSQSQQQTPLSVTTTKSAYAESSQNHFILSRDTQMACLDVIRYTTKDGLNLLIEDVRKATQLIFSRITLQQTLDIEDLIWYCSEIRHHLERKSTVIYSKQQQTGVHPFMKYVRSLPPLRKQPIQVPQSNETVSFSLANIVSNATSFFTTQKQRPPPPTLFNVQQQFELEYTEMIERWIETFHQVLTQVVEQSFSSIYDEFAREIATVAPSSTNTDYNIGHQLNPQLPLAKLIPICDKIYKQFSSNQEQLTIHFQNLACRKELHDYTRYVYDLFSNETDQSPSRTAYSLLPTLPSTTQFYNSNSGSNFDLTTLISHFNLTFFCLFWLSNNETMVNDRDIPLATADNNSIDYSDGSYNQNQNKYQQNGNSSSLICANELSQNNGITTHQDTSENPSHSNNVTTIATITPVTTTDRITTTDEDLTNGNAMVQLSNNNEIQQNEEDGGREGGGESQDEFIRITGAHQTLIEAQQYEREKNYPLALQVYRICVDLLLEELMFTEGTDKSRVFLREKCTAIMDKVDELKKLLDPIELEQPLLLEHEREQPLSLEHEREQPLSLEHEREQPLSLEHEHAHDDREQIVDHLQTIQLDQKQNNDQQQ</sequence>
<dbReference type="InterPro" id="IPR036026">
    <property type="entry name" value="Seven-hairpin_glycosidases"/>
</dbReference>
<feature type="active site" evidence="5">
    <location>
        <position position="331"/>
    </location>
</feature>
<feature type="region of interest" description="Disordered" evidence="8">
    <location>
        <begin position="1155"/>
        <end position="1193"/>
    </location>
</feature>
<evidence type="ECO:0000313" key="11">
    <source>
        <dbReference type="EMBL" id="CAF3506613.1"/>
    </source>
</evidence>
<evidence type="ECO:0000256" key="8">
    <source>
        <dbReference type="SAM" id="MobiDB-lite"/>
    </source>
</evidence>
<dbReference type="PRINTS" id="PR00747">
    <property type="entry name" value="GLYHDRLASE47"/>
</dbReference>
<dbReference type="EMBL" id="CAJNOK010000128">
    <property type="protein sequence ID" value="CAF0731207.1"/>
    <property type="molecule type" value="Genomic_DNA"/>
</dbReference>
<feature type="active site" evidence="5">
    <location>
        <position position="216"/>
    </location>
</feature>
<dbReference type="SUPFAM" id="SSF116846">
    <property type="entry name" value="MIT domain"/>
    <property type="match status" value="1"/>
</dbReference>
<dbReference type="GO" id="GO:1904380">
    <property type="term" value="P:endoplasmic reticulum mannose trimming"/>
    <property type="evidence" value="ECO:0007669"/>
    <property type="project" value="InterPro"/>
</dbReference>
<comment type="similarity">
    <text evidence="2 7">Belongs to the glycosyl hydrolase 47 family.</text>
</comment>
<dbReference type="GO" id="GO:0005975">
    <property type="term" value="P:carbohydrate metabolic process"/>
    <property type="evidence" value="ECO:0007669"/>
    <property type="project" value="InterPro"/>
</dbReference>
<feature type="domain" description="MIT" evidence="9">
    <location>
        <begin position="1074"/>
        <end position="1137"/>
    </location>
</feature>
<dbReference type="InterPro" id="IPR012341">
    <property type="entry name" value="6hp_glycosidase-like_sf"/>
</dbReference>
<keyword evidence="7" id="KW-0326">Glycosidase</keyword>
<dbReference type="InterPro" id="IPR036181">
    <property type="entry name" value="MIT_dom_sf"/>
</dbReference>
<dbReference type="GO" id="GO:0007031">
    <property type="term" value="P:peroxisome organization"/>
    <property type="evidence" value="ECO:0007669"/>
    <property type="project" value="InterPro"/>
</dbReference>
<reference evidence="10" key="1">
    <citation type="submission" date="2021-02" db="EMBL/GenBank/DDBJ databases">
        <authorList>
            <person name="Nowell W R."/>
        </authorList>
    </citation>
    <scope>NUCLEOTIDE SEQUENCE</scope>
</reference>